<protein>
    <submittedName>
        <fullName evidence="1">Uncharacterized protein</fullName>
    </submittedName>
</protein>
<keyword evidence="2" id="KW-1185">Reference proteome</keyword>
<dbReference type="EMBL" id="CABPRZ010000013">
    <property type="protein sequence ID" value="VVE22818.1"/>
    <property type="molecule type" value="Genomic_DNA"/>
</dbReference>
<dbReference type="RefSeq" id="WP_150698004.1">
    <property type="nucleotide sequence ID" value="NZ_CABPRZ010000013.1"/>
</dbReference>
<proteinExistence type="predicted"/>
<accession>A0A5E4WDY0</accession>
<reference evidence="1 2" key="1">
    <citation type="submission" date="2019-08" db="EMBL/GenBank/DDBJ databases">
        <authorList>
            <person name="Peeters C."/>
        </authorList>
    </citation>
    <scope>NUCLEOTIDE SEQUENCE [LARGE SCALE GENOMIC DNA]</scope>
    <source>
        <strain evidence="1 2">LMG 30175</strain>
    </source>
</reference>
<dbReference type="Proteomes" id="UP000414233">
    <property type="component" value="Unassembled WGS sequence"/>
</dbReference>
<organism evidence="1 2">
    <name type="scientific">Pandoraea terrae</name>
    <dbReference type="NCBI Taxonomy" id="1537710"/>
    <lineage>
        <taxon>Bacteria</taxon>
        <taxon>Pseudomonadati</taxon>
        <taxon>Pseudomonadota</taxon>
        <taxon>Betaproteobacteria</taxon>
        <taxon>Burkholderiales</taxon>
        <taxon>Burkholderiaceae</taxon>
        <taxon>Pandoraea</taxon>
    </lineage>
</organism>
<dbReference type="Gene3D" id="2.40.160.10">
    <property type="entry name" value="Porin"/>
    <property type="match status" value="1"/>
</dbReference>
<dbReference type="InterPro" id="IPR023614">
    <property type="entry name" value="Porin_dom_sf"/>
</dbReference>
<name>A0A5E4WDY0_9BURK</name>
<gene>
    <name evidence="1" type="ORF">PTE30175_03146</name>
</gene>
<dbReference type="OrthoDB" id="4167046at2"/>
<evidence type="ECO:0000313" key="1">
    <source>
        <dbReference type="EMBL" id="VVE22818.1"/>
    </source>
</evidence>
<dbReference type="SUPFAM" id="SSF56935">
    <property type="entry name" value="Porins"/>
    <property type="match status" value="1"/>
</dbReference>
<sequence>MHAHRAGHCSDLHAGDRHGADIGDDVVSNVPTDPFVPNTIADANGYALSKRTELYALASFLRNNAGWIYNYSTDSVGPIGLGARLSGFGAGIVHTS</sequence>
<evidence type="ECO:0000313" key="2">
    <source>
        <dbReference type="Proteomes" id="UP000414233"/>
    </source>
</evidence>
<dbReference type="AlphaFoldDB" id="A0A5E4WDY0"/>